<sequence>MFSLFSLARPDGSRYNEKKSDSPMSDIMEYLDSPSLQNETITIVTSDTPSKSPKKLISAEKIQIANSPVPMSPRRLESPIKLPKLTSRSASPRRMMEDADPEGERSNSPKTPQHQPCLTDIGTLVRRVRNVRVSFTPETRVFAYAATETCV</sequence>
<gene>
    <name evidence="2" type="ORF">DPMN_166690</name>
</gene>
<feature type="compositionally biased region" description="Basic and acidic residues" evidence="1">
    <location>
        <begin position="11"/>
        <end position="21"/>
    </location>
</feature>
<dbReference type="EMBL" id="JAIWYP010000008">
    <property type="protein sequence ID" value="KAH3788545.1"/>
    <property type="molecule type" value="Genomic_DNA"/>
</dbReference>
<dbReference type="AlphaFoldDB" id="A0A9D4EXH4"/>
<evidence type="ECO:0000256" key="1">
    <source>
        <dbReference type="SAM" id="MobiDB-lite"/>
    </source>
</evidence>
<comment type="caution">
    <text evidence="2">The sequence shown here is derived from an EMBL/GenBank/DDBJ whole genome shotgun (WGS) entry which is preliminary data.</text>
</comment>
<proteinExistence type="predicted"/>
<organism evidence="2 3">
    <name type="scientific">Dreissena polymorpha</name>
    <name type="common">Zebra mussel</name>
    <name type="synonym">Mytilus polymorpha</name>
    <dbReference type="NCBI Taxonomy" id="45954"/>
    <lineage>
        <taxon>Eukaryota</taxon>
        <taxon>Metazoa</taxon>
        <taxon>Spiralia</taxon>
        <taxon>Lophotrochozoa</taxon>
        <taxon>Mollusca</taxon>
        <taxon>Bivalvia</taxon>
        <taxon>Autobranchia</taxon>
        <taxon>Heteroconchia</taxon>
        <taxon>Euheterodonta</taxon>
        <taxon>Imparidentia</taxon>
        <taxon>Neoheterodontei</taxon>
        <taxon>Myida</taxon>
        <taxon>Dreissenoidea</taxon>
        <taxon>Dreissenidae</taxon>
        <taxon>Dreissena</taxon>
    </lineage>
</organism>
<evidence type="ECO:0000313" key="2">
    <source>
        <dbReference type="EMBL" id="KAH3788545.1"/>
    </source>
</evidence>
<reference evidence="2" key="2">
    <citation type="submission" date="2020-11" db="EMBL/GenBank/DDBJ databases">
        <authorList>
            <person name="McCartney M.A."/>
            <person name="Auch B."/>
            <person name="Kono T."/>
            <person name="Mallez S."/>
            <person name="Becker A."/>
            <person name="Gohl D.M."/>
            <person name="Silverstein K.A.T."/>
            <person name="Koren S."/>
            <person name="Bechman K.B."/>
            <person name="Herman A."/>
            <person name="Abrahante J.E."/>
            <person name="Garbe J."/>
        </authorList>
    </citation>
    <scope>NUCLEOTIDE SEQUENCE</scope>
    <source>
        <strain evidence="2">Duluth1</strain>
        <tissue evidence="2">Whole animal</tissue>
    </source>
</reference>
<feature type="region of interest" description="Disordered" evidence="1">
    <location>
        <begin position="1"/>
        <end position="26"/>
    </location>
</feature>
<evidence type="ECO:0000313" key="3">
    <source>
        <dbReference type="Proteomes" id="UP000828390"/>
    </source>
</evidence>
<dbReference type="Proteomes" id="UP000828390">
    <property type="component" value="Unassembled WGS sequence"/>
</dbReference>
<feature type="compositionally biased region" description="Basic and acidic residues" evidence="1">
    <location>
        <begin position="94"/>
        <end position="107"/>
    </location>
</feature>
<accession>A0A9D4EXH4</accession>
<name>A0A9D4EXH4_DREPO</name>
<reference evidence="2" key="1">
    <citation type="journal article" date="2019" name="bioRxiv">
        <title>The Genome of the Zebra Mussel, Dreissena polymorpha: A Resource for Invasive Species Research.</title>
        <authorList>
            <person name="McCartney M.A."/>
            <person name="Auch B."/>
            <person name="Kono T."/>
            <person name="Mallez S."/>
            <person name="Zhang Y."/>
            <person name="Obille A."/>
            <person name="Becker A."/>
            <person name="Abrahante J.E."/>
            <person name="Garbe J."/>
            <person name="Badalamenti J.P."/>
            <person name="Herman A."/>
            <person name="Mangelson H."/>
            <person name="Liachko I."/>
            <person name="Sullivan S."/>
            <person name="Sone E.D."/>
            <person name="Koren S."/>
            <person name="Silverstein K.A.T."/>
            <person name="Beckman K.B."/>
            <person name="Gohl D.M."/>
        </authorList>
    </citation>
    <scope>NUCLEOTIDE SEQUENCE</scope>
    <source>
        <strain evidence="2">Duluth1</strain>
        <tissue evidence="2">Whole animal</tissue>
    </source>
</reference>
<protein>
    <submittedName>
        <fullName evidence="2">Uncharacterized protein</fullName>
    </submittedName>
</protein>
<keyword evidence="3" id="KW-1185">Reference proteome</keyword>
<feature type="region of interest" description="Disordered" evidence="1">
    <location>
        <begin position="66"/>
        <end position="118"/>
    </location>
</feature>